<evidence type="ECO:0000259" key="1">
    <source>
        <dbReference type="PROSITE" id="PS51729"/>
    </source>
</evidence>
<dbReference type="InterPro" id="IPR031165">
    <property type="entry name" value="GNAT_YJDJ"/>
</dbReference>
<organism evidence="2 3">
    <name type="scientific">Allobranchiibius huperziae</name>
    <dbReference type="NCBI Taxonomy" id="1874116"/>
    <lineage>
        <taxon>Bacteria</taxon>
        <taxon>Bacillati</taxon>
        <taxon>Actinomycetota</taxon>
        <taxon>Actinomycetes</taxon>
        <taxon>Micrococcales</taxon>
        <taxon>Dermacoccaceae</taxon>
        <taxon>Allobranchiibius</taxon>
    </lineage>
</organism>
<dbReference type="AlphaFoldDB" id="A0A853DBL2"/>
<dbReference type="Pfam" id="PF14542">
    <property type="entry name" value="Acetyltransf_CG"/>
    <property type="match status" value="1"/>
</dbReference>
<dbReference type="PROSITE" id="PS51729">
    <property type="entry name" value="GNAT_YJDJ"/>
    <property type="match status" value="1"/>
</dbReference>
<evidence type="ECO:0000313" key="3">
    <source>
        <dbReference type="Proteomes" id="UP000571817"/>
    </source>
</evidence>
<sequence length="95" mass="10885">MSELTVRRDEERSRYEAYLGDERIGVADFEQVGAAVLLPHVEIDPRHEGRGHASQLTRATLDDLRARGVTRIVPQCPFVRMWVTRHPEYQDLVGS</sequence>
<dbReference type="PANTHER" id="PTHR31435:SF10">
    <property type="entry name" value="BSR4717 PROTEIN"/>
    <property type="match status" value="1"/>
</dbReference>
<dbReference type="InterPro" id="IPR045057">
    <property type="entry name" value="Gcn5-rel_NAT"/>
</dbReference>
<dbReference type="EMBL" id="JACCFW010000001">
    <property type="protein sequence ID" value="NYJ73987.1"/>
    <property type="molecule type" value="Genomic_DNA"/>
</dbReference>
<name>A0A853DBL2_9MICO</name>
<dbReference type="PANTHER" id="PTHR31435">
    <property type="entry name" value="PROTEIN NATD1"/>
    <property type="match status" value="1"/>
</dbReference>
<protein>
    <recommendedName>
        <fullName evidence="1">N-acetyltransferase domain-containing protein</fullName>
    </recommendedName>
</protein>
<comment type="caution">
    <text evidence="2">The sequence shown here is derived from an EMBL/GenBank/DDBJ whole genome shotgun (WGS) entry which is preliminary data.</text>
</comment>
<dbReference type="CDD" id="cd04301">
    <property type="entry name" value="NAT_SF"/>
    <property type="match status" value="1"/>
</dbReference>
<gene>
    <name evidence="2" type="ORF">HNR15_000950</name>
</gene>
<feature type="domain" description="N-acetyltransferase" evidence="1">
    <location>
        <begin position="7"/>
        <end position="94"/>
    </location>
</feature>
<proteinExistence type="predicted"/>
<accession>A0A853DBL2</accession>
<reference evidence="2 3" key="1">
    <citation type="submission" date="2020-07" db="EMBL/GenBank/DDBJ databases">
        <title>Sequencing the genomes of 1000 actinobacteria strains.</title>
        <authorList>
            <person name="Klenk H.-P."/>
        </authorList>
    </citation>
    <scope>NUCLEOTIDE SEQUENCE [LARGE SCALE GENOMIC DNA]</scope>
    <source>
        <strain evidence="2 3">DSM 29531</strain>
    </source>
</reference>
<dbReference type="InterPro" id="IPR016181">
    <property type="entry name" value="Acyl_CoA_acyltransferase"/>
</dbReference>
<dbReference type="Gene3D" id="3.40.630.30">
    <property type="match status" value="1"/>
</dbReference>
<dbReference type="SUPFAM" id="SSF55729">
    <property type="entry name" value="Acyl-CoA N-acyltransferases (Nat)"/>
    <property type="match status" value="1"/>
</dbReference>
<keyword evidence="3" id="KW-1185">Reference proteome</keyword>
<dbReference type="Proteomes" id="UP000571817">
    <property type="component" value="Unassembled WGS sequence"/>
</dbReference>
<dbReference type="RefSeq" id="WP_179479581.1">
    <property type="nucleotide sequence ID" value="NZ_JACCFW010000001.1"/>
</dbReference>
<evidence type="ECO:0000313" key="2">
    <source>
        <dbReference type="EMBL" id="NYJ73987.1"/>
    </source>
</evidence>